<dbReference type="Pfam" id="PF13505">
    <property type="entry name" value="OMP_b-brl"/>
    <property type="match status" value="1"/>
</dbReference>
<dbReference type="SUPFAM" id="SSF56925">
    <property type="entry name" value="OMPA-like"/>
    <property type="match status" value="1"/>
</dbReference>
<evidence type="ECO:0000313" key="4">
    <source>
        <dbReference type="EMBL" id="MEF3831627.1"/>
    </source>
</evidence>
<evidence type="ECO:0000313" key="5">
    <source>
        <dbReference type="Proteomes" id="UP001337305"/>
    </source>
</evidence>
<dbReference type="InterPro" id="IPR000758">
    <property type="entry name" value="Enterovir_OMP"/>
</dbReference>
<evidence type="ECO:0000256" key="2">
    <source>
        <dbReference type="SAM" id="SignalP"/>
    </source>
</evidence>
<dbReference type="RefSeq" id="WP_303308637.1">
    <property type="nucleotide sequence ID" value="NZ_JAODOP010000001.1"/>
</dbReference>
<evidence type="ECO:0000259" key="3">
    <source>
        <dbReference type="Pfam" id="PF13505"/>
    </source>
</evidence>
<organism evidence="4 5">
    <name type="scientific">Flavivirga spongiicola</name>
    <dbReference type="NCBI Taxonomy" id="421621"/>
    <lineage>
        <taxon>Bacteria</taxon>
        <taxon>Pseudomonadati</taxon>
        <taxon>Bacteroidota</taxon>
        <taxon>Flavobacteriia</taxon>
        <taxon>Flavobacteriales</taxon>
        <taxon>Flavobacteriaceae</taxon>
        <taxon>Flavivirga</taxon>
    </lineage>
</organism>
<comment type="caution">
    <text evidence="4">The sequence shown here is derived from an EMBL/GenBank/DDBJ whole genome shotgun (WGS) entry which is preliminary data.</text>
</comment>
<keyword evidence="1 2" id="KW-0732">Signal</keyword>
<dbReference type="EMBL" id="JAODOP010000001">
    <property type="protein sequence ID" value="MEF3831627.1"/>
    <property type="molecule type" value="Genomic_DNA"/>
</dbReference>
<feature type="domain" description="Outer membrane protein beta-barrel" evidence="3">
    <location>
        <begin position="7"/>
        <end position="170"/>
    </location>
</feature>
<dbReference type="Proteomes" id="UP001337305">
    <property type="component" value="Unassembled WGS sequence"/>
</dbReference>
<protein>
    <submittedName>
        <fullName evidence="4">PorT family protein</fullName>
    </submittedName>
</protein>
<reference evidence="4 5" key="1">
    <citation type="submission" date="2022-09" db="EMBL/GenBank/DDBJ databases">
        <title>Genome sequencing of Flavivirga sp. MEBiC05379.</title>
        <authorList>
            <person name="Oh H.-M."/>
            <person name="Kwon K.K."/>
            <person name="Park M.J."/>
            <person name="Yang S.-H."/>
        </authorList>
    </citation>
    <scope>NUCLEOTIDE SEQUENCE [LARGE SCALE GENOMIC DNA]</scope>
    <source>
        <strain evidence="4 5">MEBiC05379</strain>
    </source>
</reference>
<keyword evidence="5" id="KW-1185">Reference proteome</keyword>
<feature type="signal peptide" evidence="2">
    <location>
        <begin position="1"/>
        <end position="20"/>
    </location>
</feature>
<evidence type="ECO:0000256" key="1">
    <source>
        <dbReference type="ARBA" id="ARBA00022729"/>
    </source>
</evidence>
<name>A0ABU7XP21_9FLAO</name>
<accession>A0ABU7XP21</accession>
<feature type="chain" id="PRO_5047417065" evidence="2">
    <location>
        <begin position="21"/>
        <end position="170"/>
    </location>
</feature>
<gene>
    <name evidence="4" type="ORF">N1F79_00660</name>
</gene>
<sequence>MKKLLLCAAVAVFGLSSMNAQETKFGVKAGIDAASQKLKGGIVSVTVSETGFYVGAFAEIGISDAFSFQPEVLYVAVDNLDQIAIPLMAKFGVSEKLDVLAGPALGILLDTADGVKSFNYGIEAGAAYDITEELFVEARYNIGLANLIENAPSGTSTKLSGFFVGLGYRF</sequence>
<dbReference type="InterPro" id="IPR011250">
    <property type="entry name" value="OMP/PagP_B-barrel"/>
</dbReference>
<dbReference type="PROSITE" id="PS00695">
    <property type="entry name" value="ENT_VIR_OMP_2"/>
    <property type="match status" value="1"/>
</dbReference>
<dbReference type="InterPro" id="IPR027385">
    <property type="entry name" value="Beta-barrel_OMP"/>
</dbReference>
<proteinExistence type="predicted"/>